<evidence type="ECO:0000259" key="8">
    <source>
        <dbReference type="PROSITE" id="PS00651"/>
    </source>
</evidence>
<keyword evidence="2 7" id="KW-0699">rRNA-binding</keyword>
<dbReference type="GO" id="GO:0003735">
    <property type="term" value="F:structural constituent of ribosome"/>
    <property type="evidence" value="ECO:0007669"/>
    <property type="project" value="InterPro"/>
</dbReference>
<dbReference type="HAMAP" id="MF_00503">
    <property type="entry name" value="Ribosomal_bL9"/>
    <property type="match status" value="1"/>
</dbReference>
<dbReference type="InterPro" id="IPR020069">
    <property type="entry name" value="Ribosomal_bL9_C"/>
</dbReference>
<evidence type="ECO:0000256" key="3">
    <source>
        <dbReference type="ARBA" id="ARBA00022884"/>
    </source>
</evidence>
<proteinExistence type="inferred from homology"/>
<dbReference type="Pfam" id="PF01281">
    <property type="entry name" value="Ribosomal_L9_N"/>
    <property type="match status" value="1"/>
</dbReference>
<dbReference type="AlphaFoldDB" id="A0A7K0K0V7"/>
<evidence type="ECO:0000256" key="5">
    <source>
        <dbReference type="ARBA" id="ARBA00023274"/>
    </source>
</evidence>
<accession>A0A7K0K0V7</accession>
<keyword evidence="4 7" id="KW-0689">Ribosomal protein</keyword>
<name>A0A7K0K0V7_9ACTO</name>
<evidence type="ECO:0000256" key="7">
    <source>
        <dbReference type="HAMAP-Rule" id="MF_00503"/>
    </source>
</evidence>
<feature type="domain" description="Ribosomal protein L9" evidence="8">
    <location>
        <begin position="17"/>
        <end position="44"/>
    </location>
</feature>
<dbReference type="NCBIfam" id="TIGR00158">
    <property type="entry name" value="L9"/>
    <property type="match status" value="1"/>
</dbReference>
<evidence type="ECO:0000256" key="6">
    <source>
        <dbReference type="ARBA" id="ARBA00035292"/>
    </source>
</evidence>
<dbReference type="InterPro" id="IPR009027">
    <property type="entry name" value="Ribosomal_bL9/RNase_H1_N"/>
</dbReference>
<evidence type="ECO:0000256" key="4">
    <source>
        <dbReference type="ARBA" id="ARBA00022980"/>
    </source>
</evidence>
<dbReference type="Pfam" id="PF03948">
    <property type="entry name" value="Ribosomal_L9_C"/>
    <property type="match status" value="1"/>
</dbReference>
<dbReference type="SUPFAM" id="SSF55653">
    <property type="entry name" value="Ribosomal protein L9 C-domain"/>
    <property type="match status" value="1"/>
</dbReference>
<dbReference type="InterPro" id="IPR000244">
    <property type="entry name" value="Ribosomal_bL9"/>
</dbReference>
<dbReference type="EMBL" id="VUMY01000003">
    <property type="protein sequence ID" value="MST49121.1"/>
    <property type="molecule type" value="Genomic_DNA"/>
</dbReference>
<dbReference type="Gene3D" id="3.10.430.100">
    <property type="entry name" value="Ribosomal protein L9, C-terminal domain"/>
    <property type="match status" value="1"/>
</dbReference>
<dbReference type="RefSeq" id="WP_154543459.1">
    <property type="nucleotide sequence ID" value="NZ_JAQYQY010000007.1"/>
</dbReference>
<dbReference type="GO" id="GO:1990904">
    <property type="term" value="C:ribonucleoprotein complex"/>
    <property type="evidence" value="ECO:0007669"/>
    <property type="project" value="UniProtKB-KW"/>
</dbReference>
<keyword evidence="3 7" id="KW-0694">RNA-binding</keyword>
<comment type="caution">
    <text evidence="9">The sequence shown here is derived from an EMBL/GenBank/DDBJ whole genome shotgun (WGS) entry which is preliminary data.</text>
</comment>
<dbReference type="GO" id="GO:0019843">
    <property type="term" value="F:rRNA binding"/>
    <property type="evidence" value="ECO:0007669"/>
    <property type="project" value="UniProtKB-UniRule"/>
</dbReference>
<comment type="function">
    <text evidence="7">Binds to the 23S rRNA.</text>
</comment>
<evidence type="ECO:0000256" key="1">
    <source>
        <dbReference type="ARBA" id="ARBA00010605"/>
    </source>
</evidence>
<dbReference type="GO" id="GO:0005840">
    <property type="term" value="C:ribosome"/>
    <property type="evidence" value="ECO:0007669"/>
    <property type="project" value="UniProtKB-KW"/>
</dbReference>
<dbReference type="InterPro" id="IPR036791">
    <property type="entry name" value="Ribosomal_bL9_C_sf"/>
</dbReference>
<sequence length="157" mass="17220">MTQNTKVILTHEVAKLGLAGDVVEVRPGYARNFLLPRRLAMPWTKGSQKEIDRLKASVAKQQISSMEIAQAVKEKLAEGDPVLIDAKAGENGRLFGAITTAQIAEAVKEQKDAEIDKRKIAIEKPIKSVGTYQLTVRLFEKLTAPLEVTVRAEKANA</sequence>
<dbReference type="SUPFAM" id="SSF55658">
    <property type="entry name" value="L9 N-domain-like"/>
    <property type="match status" value="1"/>
</dbReference>
<reference evidence="9 10" key="1">
    <citation type="submission" date="2019-08" db="EMBL/GenBank/DDBJ databases">
        <title>In-depth cultivation of the pig gut microbiome towards novel bacterial diversity and tailored functional studies.</title>
        <authorList>
            <person name="Wylensek D."/>
            <person name="Hitch T.C.A."/>
            <person name="Clavel T."/>
        </authorList>
    </citation>
    <scope>NUCLEOTIDE SEQUENCE [LARGE SCALE GENOMIC DNA]</scope>
    <source>
        <strain evidence="9 10">RF-GAM-744-WT-7</strain>
    </source>
</reference>
<dbReference type="Proteomes" id="UP000442535">
    <property type="component" value="Unassembled WGS sequence"/>
</dbReference>
<evidence type="ECO:0000313" key="9">
    <source>
        <dbReference type="EMBL" id="MST49121.1"/>
    </source>
</evidence>
<evidence type="ECO:0000256" key="2">
    <source>
        <dbReference type="ARBA" id="ARBA00022730"/>
    </source>
</evidence>
<dbReference type="InterPro" id="IPR036935">
    <property type="entry name" value="Ribosomal_bL9_N_sf"/>
</dbReference>
<dbReference type="GO" id="GO:0006412">
    <property type="term" value="P:translation"/>
    <property type="evidence" value="ECO:0007669"/>
    <property type="project" value="UniProtKB-UniRule"/>
</dbReference>
<organism evidence="9 10">
    <name type="scientific">Mobiluncus porci</name>
    <dbReference type="NCBI Taxonomy" id="2652278"/>
    <lineage>
        <taxon>Bacteria</taxon>
        <taxon>Bacillati</taxon>
        <taxon>Actinomycetota</taxon>
        <taxon>Actinomycetes</taxon>
        <taxon>Actinomycetales</taxon>
        <taxon>Actinomycetaceae</taxon>
        <taxon>Mobiluncus</taxon>
    </lineage>
</organism>
<comment type="similarity">
    <text evidence="1 7">Belongs to the bacterial ribosomal protein bL9 family.</text>
</comment>
<evidence type="ECO:0000313" key="10">
    <source>
        <dbReference type="Proteomes" id="UP000442535"/>
    </source>
</evidence>
<dbReference type="Gene3D" id="3.40.5.10">
    <property type="entry name" value="Ribosomal protein L9, N-terminal domain"/>
    <property type="match status" value="1"/>
</dbReference>
<keyword evidence="5 7" id="KW-0687">Ribonucleoprotein</keyword>
<dbReference type="InterPro" id="IPR020594">
    <property type="entry name" value="Ribosomal_bL9_bac/chp"/>
</dbReference>
<gene>
    <name evidence="7" type="primary">rplI</name>
    <name evidence="9" type="ORF">FYJ63_02465</name>
</gene>
<keyword evidence="10" id="KW-1185">Reference proteome</keyword>
<dbReference type="FunFam" id="3.40.5.10:FF:000003">
    <property type="entry name" value="50S ribosomal protein L9"/>
    <property type="match status" value="1"/>
</dbReference>
<protein>
    <recommendedName>
        <fullName evidence="6 7">Large ribosomal subunit protein bL9</fullName>
    </recommendedName>
</protein>
<dbReference type="PROSITE" id="PS00651">
    <property type="entry name" value="RIBOSOMAL_L9"/>
    <property type="match status" value="1"/>
</dbReference>
<dbReference type="InterPro" id="IPR020070">
    <property type="entry name" value="Ribosomal_bL9_N"/>
</dbReference>
<dbReference type="PANTHER" id="PTHR21368">
    <property type="entry name" value="50S RIBOSOMAL PROTEIN L9"/>
    <property type="match status" value="1"/>
</dbReference>